<dbReference type="AlphaFoldDB" id="A0A382K5K0"/>
<name>A0A382K5K0_9ZZZZ</name>
<dbReference type="Gene3D" id="3.50.50.60">
    <property type="entry name" value="FAD/NAD(P)-binding domain"/>
    <property type="match status" value="1"/>
</dbReference>
<gene>
    <name evidence="1" type="ORF">METZ01_LOCUS272402</name>
</gene>
<evidence type="ECO:0000313" key="1">
    <source>
        <dbReference type="EMBL" id="SVC19548.1"/>
    </source>
</evidence>
<dbReference type="InterPro" id="IPR036188">
    <property type="entry name" value="FAD/NAD-bd_sf"/>
</dbReference>
<dbReference type="EMBL" id="UINC01078458">
    <property type="protein sequence ID" value="SVC19548.1"/>
    <property type="molecule type" value="Genomic_DNA"/>
</dbReference>
<feature type="non-terminal residue" evidence="1">
    <location>
        <position position="103"/>
    </location>
</feature>
<protein>
    <submittedName>
        <fullName evidence="1">Uncharacterized protein</fullName>
    </submittedName>
</protein>
<dbReference type="SUPFAM" id="SSF51905">
    <property type="entry name" value="FAD/NAD(P)-binding domain"/>
    <property type="match status" value="1"/>
</dbReference>
<reference evidence="1" key="1">
    <citation type="submission" date="2018-05" db="EMBL/GenBank/DDBJ databases">
        <authorList>
            <person name="Lanie J.A."/>
            <person name="Ng W.-L."/>
            <person name="Kazmierczak K.M."/>
            <person name="Andrzejewski T.M."/>
            <person name="Davidsen T.M."/>
            <person name="Wayne K.J."/>
            <person name="Tettelin H."/>
            <person name="Glass J.I."/>
            <person name="Rusch D."/>
            <person name="Podicherti R."/>
            <person name="Tsui H.-C.T."/>
            <person name="Winkler M.E."/>
        </authorList>
    </citation>
    <scope>NUCLEOTIDE SEQUENCE</scope>
</reference>
<sequence length="103" mass="11256">MSKITRREFINGTLMAAGASMLPFGRTSVSILDKLNPLYYPPSFTGLRGSHPGSNIHAHARAWDKKSDWGPTTQLKETYDLVVVGGGISGLSAAYFYQQKHGK</sequence>
<accession>A0A382K5K0</accession>
<proteinExistence type="predicted"/>
<organism evidence="1">
    <name type="scientific">marine metagenome</name>
    <dbReference type="NCBI Taxonomy" id="408172"/>
    <lineage>
        <taxon>unclassified sequences</taxon>
        <taxon>metagenomes</taxon>
        <taxon>ecological metagenomes</taxon>
    </lineage>
</organism>